<dbReference type="PRINTS" id="PR00313">
    <property type="entry name" value="CABNDNGRPT"/>
</dbReference>
<evidence type="ECO:0000256" key="1">
    <source>
        <dbReference type="ARBA" id="ARBA00004613"/>
    </source>
</evidence>
<dbReference type="InterPro" id="IPR050557">
    <property type="entry name" value="RTX_toxin/Mannuronan_C5-epim"/>
</dbReference>
<dbReference type="Gene3D" id="2.150.10.10">
    <property type="entry name" value="Serralysin-like metalloprotease, C-terminal"/>
    <property type="match status" value="3"/>
</dbReference>
<dbReference type="AlphaFoldDB" id="A0A1P8MTB4"/>
<dbReference type="GO" id="GO:0016539">
    <property type="term" value="P:intein-mediated protein splicing"/>
    <property type="evidence" value="ECO:0007669"/>
    <property type="project" value="InterPro"/>
</dbReference>
<accession>A0A1P8MTB4</accession>
<evidence type="ECO:0000313" key="6">
    <source>
        <dbReference type="Proteomes" id="UP000186336"/>
    </source>
</evidence>
<dbReference type="Proteomes" id="UP000186336">
    <property type="component" value="Chromosome"/>
</dbReference>
<feature type="compositionally biased region" description="Polar residues" evidence="3">
    <location>
        <begin position="1"/>
        <end position="16"/>
    </location>
</feature>
<proteinExistence type="predicted"/>
<evidence type="ECO:0000256" key="2">
    <source>
        <dbReference type="ARBA" id="ARBA00022525"/>
    </source>
</evidence>
<dbReference type="InterPro" id="IPR006141">
    <property type="entry name" value="Intein_N"/>
</dbReference>
<dbReference type="PROSITE" id="PS00330">
    <property type="entry name" value="HEMOLYSIN_CALCIUM"/>
    <property type="match status" value="4"/>
</dbReference>
<feature type="region of interest" description="Disordered" evidence="3">
    <location>
        <begin position="1"/>
        <end position="61"/>
    </location>
</feature>
<evidence type="ECO:0000259" key="4">
    <source>
        <dbReference type="Pfam" id="PF13403"/>
    </source>
</evidence>
<keyword evidence="2" id="KW-0964">Secreted</keyword>
<feature type="domain" description="Hedgehog/Intein (Hint)" evidence="4">
    <location>
        <begin position="427"/>
        <end position="573"/>
    </location>
</feature>
<dbReference type="Pfam" id="PF13403">
    <property type="entry name" value="Hint_2"/>
    <property type="match status" value="1"/>
</dbReference>
<evidence type="ECO:0000256" key="3">
    <source>
        <dbReference type="SAM" id="MobiDB-lite"/>
    </source>
</evidence>
<dbReference type="OrthoDB" id="6305173at2"/>
<evidence type="ECO:0000313" key="5">
    <source>
        <dbReference type="EMBL" id="APX11284.1"/>
    </source>
</evidence>
<dbReference type="PANTHER" id="PTHR38340">
    <property type="entry name" value="S-LAYER PROTEIN"/>
    <property type="match status" value="1"/>
</dbReference>
<feature type="region of interest" description="Disordered" evidence="3">
    <location>
        <begin position="268"/>
        <end position="323"/>
    </location>
</feature>
<dbReference type="EMBL" id="CP019312">
    <property type="protein sequence ID" value="APX11284.1"/>
    <property type="molecule type" value="Genomic_DNA"/>
</dbReference>
<sequence length="623" mass="65413">MANINGTSSNDTLQGTNEDDTIRGFNGQDLVSGEGGDDSILGGGGNDTLFGDVGEGTAPGNDATPLVIDINNLVTPNTGNVNPGASAVYRNVAQLEDGTQVSARLVLVSKSDSRMTVDLNGGDGFEILMNGRGSGDTAEFRMEFFIPSSPNATTGTPVALNSTATINDLDRNSQGDQEAVTIDSSSFTAFATSSDSLVNIVENGGQVTAEGRGDNDPDDQEAWFSASFENRTFIEFTLETRSSNSGFSFSGDLIDDAVVTPIEAGDDTIDGGSGQDVIFGQGGDDSLSGGQGDDDIDGGEGNDVLDGGQGQDELIGGAGNDTLVGGTGDDTLLGGAGEDLITLGPDNDRAEGGTGSDRFTFDGLGNHNIIGGEDADGTDIDILDLTGVRANVLPDGPNSESGTVELLDENGNVARRVTYSEIEQIIICFTPGTRIATPKGEVPVEKLQAGDRVFTRDNGAQTLRWVGRRDLGPDEMRGNDSFQPVLIRQGALGKGLPERDMLVSPQHRMLVNSDLAEVMFEEREVLIAAKHLTGLDGVDQVTTGAVSYLHLMFDQHEVVLADGAWSESFQPGDHSLRGIGADQRDEVLELFPELDTLAGLDSYGAARVSLKRHEAKILVDRLR</sequence>
<dbReference type="GO" id="GO:0005576">
    <property type="term" value="C:extracellular region"/>
    <property type="evidence" value="ECO:0007669"/>
    <property type="project" value="UniProtKB-SubCell"/>
</dbReference>
<dbReference type="SUPFAM" id="SSF51120">
    <property type="entry name" value="beta-Roll"/>
    <property type="match status" value="2"/>
</dbReference>
<dbReference type="SUPFAM" id="SSF51294">
    <property type="entry name" value="Hedgehog/intein (Hint) domain"/>
    <property type="match status" value="1"/>
</dbReference>
<dbReference type="RefSeq" id="WP_076627147.1">
    <property type="nucleotide sequence ID" value="NZ_CP019312.1"/>
</dbReference>
<reference evidence="5 6" key="1">
    <citation type="submission" date="2017-01" db="EMBL/GenBank/DDBJ databases">
        <title>Complete genome of Tateyamaria omphalii DOK1-4 isolated from seawater in Dokdo.</title>
        <authorList>
            <person name="Kim J.H."/>
            <person name="Chi W.-J."/>
        </authorList>
    </citation>
    <scope>NUCLEOTIDE SEQUENCE [LARGE SCALE GENOMIC DNA]</scope>
    <source>
        <strain evidence="5 6">DOK1-4</strain>
    </source>
</reference>
<dbReference type="InterPro" id="IPR036844">
    <property type="entry name" value="Hint_dom_sf"/>
</dbReference>
<organism evidence="5 6">
    <name type="scientific">Tateyamaria omphalii</name>
    <dbReference type="NCBI Taxonomy" id="299262"/>
    <lineage>
        <taxon>Bacteria</taxon>
        <taxon>Pseudomonadati</taxon>
        <taxon>Pseudomonadota</taxon>
        <taxon>Alphaproteobacteria</taxon>
        <taxon>Rhodobacterales</taxon>
        <taxon>Roseobacteraceae</taxon>
        <taxon>Tateyamaria</taxon>
    </lineage>
</organism>
<dbReference type="STRING" id="299262.BWR18_06025"/>
<name>A0A1P8MTB4_9RHOB</name>
<dbReference type="InterPro" id="IPR011049">
    <property type="entry name" value="Serralysin-like_metalloprot_C"/>
</dbReference>
<protein>
    <submittedName>
        <fullName evidence="5">Type I secretion protein</fullName>
    </submittedName>
</protein>
<dbReference type="InterPro" id="IPR028992">
    <property type="entry name" value="Hedgehog/Intein_dom"/>
</dbReference>
<comment type="subcellular location">
    <subcellularLocation>
        <location evidence="1">Secreted</location>
    </subcellularLocation>
</comment>
<dbReference type="KEGG" id="tom:BWR18_06025"/>
<dbReference type="InterPro" id="IPR001343">
    <property type="entry name" value="Hemolysn_Ca-bd"/>
</dbReference>
<dbReference type="PANTHER" id="PTHR38340:SF1">
    <property type="entry name" value="S-LAYER PROTEIN"/>
    <property type="match status" value="1"/>
</dbReference>
<dbReference type="PROSITE" id="PS50817">
    <property type="entry name" value="INTEIN_N_TER"/>
    <property type="match status" value="1"/>
</dbReference>
<dbReference type="Gene3D" id="2.170.16.10">
    <property type="entry name" value="Hedgehog/Intein (Hint) domain"/>
    <property type="match status" value="1"/>
</dbReference>
<dbReference type="Pfam" id="PF00353">
    <property type="entry name" value="HemolysinCabind"/>
    <property type="match status" value="3"/>
</dbReference>
<gene>
    <name evidence="5" type="ORF">BWR18_06025</name>
</gene>
<dbReference type="GO" id="GO:0005509">
    <property type="term" value="F:calcium ion binding"/>
    <property type="evidence" value="ECO:0007669"/>
    <property type="project" value="InterPro"/>
</dbReference>
<dbReference type="InterPro" id="IPR018511">
    <property type="entry name" value="Hemolysin-typ_Ca-bd_CS"/>
</dbReference>
<keyword evidence="6" id="KW-1185">Reference proteome</keyword>